<comment type="caution">
    <text evidence="3">The sequence shown here is derived from an EMBL/GenBank/DDBJ whole genome shotgun (WGS) entry which is preliminary data.</text>
</comment>
<dbReference type="PANTHER" id="PTHR34220">
    <property type="entry name" value="SENSOR HISTIDINE KINASE YPDA"/>
    <property type="match status" value="1"/>
</dbReference>
<dbReference type="GO" id="GO:0016020">
    <property type="term" value="C:membrane"/>
    <property type="evidence" value="ECO:0007669"/>
    <property type="project" value="InterPro"/>
</dbReference>
<feature type="domain" description="Signal transduction histidine kinase internal region" evidence="2">
    <location>
        <begin position="169"/>
        <end position="248"/>
    </location>
</feature>
<organism evidence="3 4">
    <name type="scientific">Dyadobacter helix</name>
    <dbReference type="NCBI Taxonomy" id="2822344"/>
    <lineage>
        <taxon>Bacteria</taxon>
        <taxon>Pseudomonadati</taxon>
        <taxon>Bacteroidota</taxon>
        <taxon>Cytophagia</taxon>
        <taxon>Cytophagales</taxon>
        <taxon>Spirosomataceae</taxon>
        <taxon>Dyadobacter</taxon>
    </lineage>
</organism>
<protein>
    <recommendedName>
        <fullName evidence="2">Signal transduction histidine kinase internal region domain-containing protein</fullName>
    </recommendedName>
</protein>
<dbReference type="Pfam" id="PF06580">
    <property type="entry name" value="His_kinase"/>
    <property type="match status" value="1"/>
</dbReference>
<name>A0A916J8L8_9BACT</name>
<accession>A0A916J8L8</accession>
<feature type="transmembrane region" description="Helical" evidence="1">
    <location>
        <begin position="16"/>
        <end position="35"/>
    </location>
</feature>
<keyword evidence="1" id="KW-0472">Membrane</keyword>
<evidence type="ECO:0000259" key="2">
    <source>
        <dbReference type="Pfam" id="PF06580"/>
    </source>
</evidence>
<dbReference type="GO" id="GO:0000155">
    <property type="term" value="F:phosphorelay sensor kinase activity"/>
    <property type="evidence" value="ECO:0007669"/>
    <property type="project" value="InterPro"/>
</dbReference>
<feature type="transmembrane region" description="Helical" evidence="1">
    <location>
        <begin position="47"/>
        <end position="67"/>
    </location>
</feature>
<evidence type="ECO:0000313" key="4">
    <source>
        <dbReference type="Proteomes" id="UP000680038"/>
    </source>
</evidence>
<dbReference type="PANTHER" id="PTHR34220:SF7">
    <property type="entry name" value="SENSOR HISTIDINE KINASE YPDA"/>
    <property type="match status" value="1"/>
</dbReference>
<feature type="transmembrane region" description="Helical" evidence="1">
    <location>
        <begin position="79"/>
        <end position="102"/>
    </location>
</feature>
<dbReference type="Proteomes" id="UP000680038">
    <property type="component" value="Unassembled WGS sequence"/>
</dbReference>
<dbReference type="EMBL" id="CAJRAF010000001">
    <property type="protein sequence ID" value="CAG4990342.1"/>
    <property type="molecule type" value="Genomic_DNA"/>
</dbReference>
<gene>
    <name evidence="3" type="ORF">DYBT9275_00507</name>
</gene>
<dbReference type="Gene3D" id="3.30.565.10">
    <property type="entry name" value="Histidine kinase-like ATPase, C-terminal domain"/>
    <property type="match status" value="1"/>
</dbReference>
<sequence length="366" mass="42769">MQLNLSTLLNTRSRRILLHIGFWLIVWAVMTLIYGQGMPDLAISAKIMLLFLPIHLFYYYSIVNIGIYRFINRRKYWSFAFFLVGCLLLSALAFRLTEILIADPWILREMQKQRPDFQWHKLDGSFYEQLKKPFYIINAIEQSNLIVWVALSVKFFMMWFEKRQAAAEAELNFLKGQLHPHFLFNTLNNLYGLTLSQSPKSPEVVIGLSGILRYMLYEANTAYVDLTKDVEMIKSYIALEKIRYEERLEINFSINGLHSGYRIAPLLLLPLVENAFKHGAGEKVGDAWINMDLRIKDDKLKFKVSNSKPEHRVITDKERQGSSIGLTNIRKRLDILYPSAHKLRIIEEEEMFLAVLEIRLNLLTTI</sequence>
<dbReference type="InterPro" id="IPR050640">
    <property type="entry name" value="Bact_2-comp_sensor_kinase"/>
</dbReference>
<evidence type="ECO:0000313" key="3">
    <source>
        <dbReference type="EMBL" id="CAG4990342.1"/>
    </source>
</evidence>
<dbReference type="InterPro" id="IPR010559">
    <property type="entry name" value="Sig_transdc_His_kin_internal"/>
</dbReference>
<evidence type="ECO:0000256" key="1">
    <source>
        <dbReference type="SAM" id="Phobius"/>
    </source>
</evidence>
<keyword evidence="1" id="KW-1133">Transmembrane helix</keyword>
<proteinExistence type="predicted"/>
<dbReference type="AlphaFoldDB" id="A0A916J8L8"/>
<keyword evidence="1" id="KW-0812">Transmembrane</keyword>
<dbReference type="InterPro" id="IPR036890">
    <property type="entry name" value="HATPase_C_sf"/>
</dbReference>
<reference evidence="3" key="1">
    <citation type="submission" date="2021-04" db="EMBL/GenBank/DDBJ databases">
        <authorList>
            <person name="Rodrigo-Torres L."/>
            <person name="Arahal R. D."/>
            <person name="Lucena T."/>
        </authorList>
    </citation>
    <scope>NUCLEOTIDE SEQUENCE</scope>
    <source>
        <strain evidence="3">CECT 9275</strain>
    </source>
</reference>
<keyword evidence="4" id="KW-1185">Reference proteome</keyword>